<dbReference type="RefSeq" id="WP_386405217.1">
    <property type="nucleotide sequence ID" value="NZ_JBHSPT010000104.1"/>
</dbReference>
<gene>
    <name evidence="1" type="ORF">ACFP50_32635</name>
</gene>
<evidence type="ECO:0000313" key="1">
    <source>
        <dbReference type="EMBL" id="MFC6059973.1"/>
    </source>
</evidence>
<organism evidence="1 2">
    <name type="scientific">Streptomyces pratens</name>
    <dbReference type="NCBI Taxonomy" id="887456"/>
    <lineage>
        <taxon>Bacteria</taxon>
        <taxon>Bacillati</taxon>
        <taxon>Actinomycetota</taxon>
        <taxon>Actinomycetes</taxon>
        <taxon>Kitasatosporales</taxon>
        <taxon>Streptomycetaceae</taxon>
        <taxon>Streptomyces</taxon>
    </lineage>
</organism>
<accession>A0ABW1M928</accession>
<dbReference type="Proteomes" id="UP001596242">
    <property type="component" value="Unassembled WGS sequence"/>
</dbReference>
<dbReference type="EMBL" id="JBHSPT010000104">
    <property type="protein sequence ID" value="MFC6059973.1"/>
    <property type="molecule type" value="Genomic_DNA"/>
</dbReference>
<comment type="caution">
    <text evidence="1">The sequence shown here is derived from an EMBL/GenBank/DDBJ whole genome shotgun (WGS) entry which is preliminary data.</text>
</comment>
<keyword evidence="2" id="KW-1185">Reference proteome</keyword>
<evidence type="ECO:0000313" key="2">
    <source>
        <dbReference type="Proteomes" id="UP001596242"/>
    </source>
</evidence>
<sequence>MTTNPSARLHPATVRLPLVCRSHLHYPSLNTRIEEVSACAAKSARKSLPAPDRLNAACATWNLSALIASDCGLPGYARNLCLRQLHLFRQAWPVTGDTAIAALQPLVNLVRLTARTGQKNAAYDQLTTLHHAVHHGGPVTAHGHTIDLTSFTDDATRRHIRPWLRFVMLDDGTRLLASTSQWAKAAAHASAYDDTPSRLAEARQARTIAALADGAPARAASLIGSATVTDPGETAVSEVLRYLVRDTTDSATPSHHHALASTVENIFVKAPAHTRMFRTRLALTVIELAPPGSTAQADLRNTVVHDVLAARDFYAAREILRRSTTPTDTCHRTQLQDIVRRAGLGVGRLPEGALPVIEKATDIAGESLTQCLVPDGKA</sequence>
<evidence type="ECO:0008006" key="3">
    <source>
        <dbReference type="Google" id="ProtNLM"/>
    </source>
</evidence>
<name>A0ABW1M928_9ACTN</name>
<proteinExistence type="predicted"/>
<reference evidence="2" key="1">
    <citation type="journal article" date="2019" name="Int. J. Syst. Evol. Microbiol.">
        <title>The Global Catalogue of Microorganisms (GCM) 10K type strain sequencing project: providing services to taxonomists for standard genome sequencing and annotation.</title>
        <authorList>
            <consortium name="The Broad Institute Genomics Platform"/>
            <consortium name="The Broad Institute Genome Sequencing Center for Infectious Disease"/>
            <person name="Wu L."/>
            <person name="Ma J."/>
        </authorList>
    </citation>
    <scope>NUCLEOTIDE SEQUENCE [LARGE SCALE GENOMIC DNA]</scope>
    <source>
        <strain evidence="2">JCM 12763</strain>
    </source>
</reference>
<protein>
    <recommendedName>
        <fullName evidence="3">XRE family transcriptional regulator</fullName>
    </recommendedName>
</protein>